<feature type="domain" description="CAAX prenyl protease 2/Lysostaphin resistance protein A-like" evidence="2">
    <location>
        <begin position="129"/>
        <end position="233"/>
    </location>
</feature>
<evidence type="ECO:0000259" key="2">
    <source>
        <dbReference type="Pfam" id="PF02517"/>
    </source>
</evidence>
<comment type="caution">
    <text evidence="3">The sequence shown here is derived from an EMBL/GenBank/DDBJ whole genome shotgun (WGS) entry which is preliminary data.</text>
</comment>
<protein>
    <recommendedName>
        <fullName evidence="2">CAAX prenyl protease 2/Lysostaphin resistance protein A-like domain-containing protein</fullName>
    </recommendedName>
</protein>
<dbReference type="GO" id="GO:0004175">
    <property type="term" value="F:endopeptidase activity"/>
    <property type="evidence" value="ECO:0007669"/>
    <property type="project" value="UniProtKB-ARBA"/>
</dbReference>
<feature type="transmembrane region" description="Helical" evidence="1">
    <location>
        <begin position="90"/>
        <end position="110"/>
    </location>
</feature>
<evidence type="ECO:0000313" key="4">
    <source>
        <dbReference type="Proteomes" id="UP000216533"/>
    </source>
</evidence>
<keyword evidence="1" id="KW-0472">Membrane</keyword>
<reference evidence="3 4" key="1">
    <citation type="submission" date="2017-07" db="EMBL/GenBank/DDBJ databases">
        <title>Draft whole genome sequences of clinical Proprionibacteriaceae strains.</title>
        <authorList>
            <person name="Bernier A.-M."/>
            <person name="Bernard K."/>
            <person name="Domingo M.-C."/>
        </authorList>
    </citation>
    <scope>NUCLEOTIDE SEQUENCE [LARGE SCALE GENOMIC DNA]</scope>
    <source>
        <strain evidence="3 4">NML 160184</strain>
    </source>
</reference>
<feature type="transmembrane region" description="Helical" evidence="1">
    <location>
        <begin position="12"/>
        <end position="30"/>
    </location>
</feature>
<feature type="transmembrane region" description="Helical" evidence="1">
    <location>
        <begin position="160"/>
        <end position="182"/>
    </location>
</feature>
<dbReference type="Pfam" id="PF02517">
    <property type="entry name" value="Rce1-like"/>
    <property type="match status" value="1"/>
</dbReference>
<dbReference type="EMBL" id="NMVI01000025">
    <property type="protein sequence ID" value="OYN85378.1"/>
    <property type="molecule type" value="Genomic_DNA"/>
</dbReference>
<dbReference type="PANTHER" id="PTHR35797:SF1">
    <property type="entry name" value="PROTEASE"/>
    <property type="match status" value="1"/>
</dbReference>
<sequence length="281" mass="30411">MTSLVSRRPLTSFFVLAYLGSWLTWSPWWLSRNGIGLLPYDLPFSAVAGINQLGLFAGPFAAALLMTRLTEGREGVGRFWRRIIQWRVHARWYAAALVVIPLAAGLGYLLTGSVVPAVDRRMPAVAITLAITYVVYLLGGPFQEEPGWRGFALPRLQERLHPATSALLLGVIHCCWHAPLFLTDDWDTARDEPGQLLAYLLLVVSLSFVMSWLANGSHHSVLLAILAHNGVNWGIHSGGVLGGSGTASNWPAAIGTAVLAIIAVVVTRGRLAYRPAAAQSA</sequence>
<feature type="transmembrane region" description="Helical" evidence="1">
    <location>
        <begin position="50"/>
        <end position="69"/>
    </location>
</feature>
<keyword evidence="1" id="KW-1133">Transmembrane helix</keyword>
<feature type="transmembrane region" description="Helical" evidence="1">
    <location>
        <begin position="247"/>
        <end position="266"/>
    </location>
</feature>
<evidence type="ECO:0000256" key="1">
    <source>
        <dbReference type="SAM" id="Phobius"/>
    </source>
</evidence>
<evidence type="ECO:0000313" key="3">
    <source>
        <dbReference type="EMBL" id="OYN85378.1"/>
    </source>
</evidence>
<proteinExistence type="predicted"/>
<dbReference type="AlphaFoldDB" id="A0A255E1E9"/>
<accession>A0A255E1E9</accession>
<feature type="transmembrane region" description="Helical" evidence="1">
    <location>
        <begin position="221"/>
        <end position="241"/>
    </location>
</feature>
<name>A0A255E1E9_9ACTN</name>
<feature type="transmembrane region" description="Helical" evidence="1">
    <location>
        <begin position="194"/>
        <end position="214"/>
    </location>
</feature>
<dbReference type="PANTHER" id="PTHR35797">
    <property type="entry name" value="PROTEASE-RELATED"/>
    <property type="match status" value="1"/>
</dbReference>
<dbReference type="GO" id="GO:0080120">
    <property type="term" value="P:CAAX-box protein maturation"/>
    <property type="evidence" value="ECO:0007669"/>
    <property type="project" value="UniProtKB-ARBA"/>
</dbReference>
<keyword evidence="1" id="KW-0812">Transmembrane</keyword>
<dbReference type="RefSeq" id="WP_094451482.1">
    <property type="nucleotide sequence ID" value="NZ_NMVI01000025.1"/>
</dbReference>
<dbReference type="InterPro" id="IPR042150">
    <property type="entry name" value="MmRce1-like"/>
</dbReference>
<organism evidence="3 4">
    <name type="scientific">Parenemella sanctibonifatiensis</name>
    <dbReference type="NCBI Taxonomy" id="2016505"/>
    <lineage>
        <taxon>Bacteria</taxon>
        <taxon>Bacillati</taxon>
        <taxon>Actinomycetota</taxon>
        <taxon>Actinomycetes</taxon>
        <taxon>Propionibacteriales</taxon>
        <taxon>Propionibacteriaceae</taxon>
        <taxon>Parenemella</taxon>
    </lineage>
</organism>
<dbReference type="Proteomes" id="UP000216533">
    <property type="component" value="Unassembled WGS sequence"/>
</dbReference>
<dbReference type="InterPro" id="IPR003675">
    <property type="entry name" value="Rce1/LyrA-like_dom"/>
</dbReference>
<gene>
    <name evidence="3" type="ORF">CGZ92_11345</name>
</gene>
<feature type="transmembrane region" description="Helical" evidence="1">
    <location>
        <begin position="122"/>
        <end position="139"/>
    </location>
</feature>